<feature type="transmembrane region" description="Helical" evidence="1">
    <location>
        <begin position="105"/>
        <end position="125"/>
    </location>
</feature>
<feature type="transmembrane region" description="Helical" evidence="1">
    <location>
        <begin position="48"/>
        <end position="70"/>
    </location>
</feature>
<evidence type="ECO:0000313" key="2">
    <source>
        <dbReference type="EMBL" id="TWJ04843.1"/>
    </source>
</evidence>
<reference evidence="2 3" key="1">
    <citation type="submission" date="2019-07" db="EMBL/GenBank/DDBJ databases">
        <title>Genomic Encyclopedia of Archaeal and Bacterial Type Strains, Phase II (KMG-II): from individual species to whole genera.</title>
        <authorList>
            <person name="Goeker M."/>
        </authorList>
    </citation>
    <scope>NUCLEOTIDE SEQUENCE [LARGE SCALE GENOMIC DNA]</scope>
    <source>
        <strain evidence="2 3">ATCC BAA-1854</strain>
    </source>
</reference>
<proteinExistence type="predicted"/>
<evidence type="ECO:0008006" key="4">
    <source>
        <dbReference type="Google" id="ProtNLM"/>
    </source>
</evidence>
<organism evidence="2 3">
    <name type="scientific">Mucilaginibacter frigoritolerans</name>
    <dbReference type="NCBI Taxonomy" id="652788"/>
    <lineage>
        <taxon>Bacteria</taxon>
        <taxon>Pseudomonadati</taxon>
        <taxon>Bacteroidota</taxon>
        <taxon>Sphingobacteriia</taxon>
        <taxon>Sphingobacteriales</taxon>
        <taxon>Sphingobacteriaceae</taxon>
        <taxon>Mucilaginibacter</taxon>
    </lineage>
</organism>
<feature type="transmembrane region" description="Helical" evidence="1">
    <location>
        <begin position="12"/>
        <end position="36"/>
    </location>
</feature>
<dbReference type="RefSeq" id="WP_144909384.1">
    <property type="nucleotide sequence ID" value="NZ_VLLI01000001.1"/>
</dbReference>
<sequence>MSNLNLQHKIHYTLRFATAMCFIGHGSFGIITKPIWVNYFAVFGIGKVMAYQLMPVLGLCDIILGIIILIYPLRIIPLWLVLWGIVTALLRPLSGEPFAEFIERAGNFGAPMALLIFSGGVQFNLKSLFTPISPSAQPDEKTLKQVVLCLRFVVFLLLAGHGWLNLIEKKGLISQYSMLGFTNPQGTATLIGALEIAAAIIVLIKPVRSILIVFLIWKMASELFYPHYEIFEWVERGGSYGAILALWFALGMEKKPSGSIKDIASYLTKNKQPANGH</sequence>
<feature type="transmembrane region" description="Helical" evidence="1">
    <location>
        <begin position="145"/>
        <end position="167"/>
    </location>
</feature>
<comment type="caution">
    <text evidence="2">The sequence shown here is derived from an EMBL/GenBank/DDBJ whole genome shotgun (WGS) entry which is preliminary data.</text>
</comment>
<dbReference type="EMBL" id="VLLI01000001">
    <property type="protein sequence ID" value="TWJ04843.1"/>
    <property type="molecule type" value="Genomic_DNA"/>
</dbReference>
<gene>
    <name evidence="2" type="ORF">JN11_00566</name>
</gene>
<dbReference type="Proteomes" id="UP000317010">
    <property type="component" value="Unassembled WGS sequence"/>
</dbReference>
<dbReference type="AlphaFoldDB" id="A0A562UGE8"/>
<dbReference type="OrthoDB" id="669592at2"/>
<accession>A0A562UGE8</accession>
<evidence type="ECO:0000313" key="3">
    <source>
        <dbReference type="Proteomes" id="UP000317010"/>
    </source>
</evidence>
<keyword evidence="3" id="KW-1185">Reference proteome</keyword>
<feature type="transmembrane region" description="Helical" evidence="1">
    <location>
        <begin position="76"/>
        <end position="93"/>
    </location>
</feature>
<protein>
    <recommendedName>
        <fullName evidence="4">DoxX-like protein</fullName>
    </recommendedName>
</protein>
<evidence type="ECO:0000256" key="1">
    <source>
        <dbReference type="SAM" id="Phobius"/>
    </source>
</evidence>
<keyword evidence="1" id="KW-1133">Transmembrane helix</keyword>
<keyword evidence="1" id="KW-0472">Membrane</keyword>
<feature type="transmembrane region" description="Helical" evidence="1">
    <location>
        <begin position="188"/>
        <end position="217"/>
    </location>
</feature>
<keyword evidence="1" id="KW-0812">Transmembrane</keyword>
<name>A0A562UGE8_9SPHI</name>